<dbReference type="Gene3D" id="2.40.50.90">
    <property type="match status" value="1"/>
</dbReference>
<evidence type="ECO:0000256" key="1">
    <source>
        <dbReference type="SAM" id="Phobius"/>
    </source>
</evidence>
<comment type="caution">
    <text evidence="3">The sequence shown here is derived from an EMBL/GenBank/DDBJ whole genome shotgun (WGS) entry which is preliminary data.</text>
</comment>
<dbReference type="InterPro" id="IPR016071">
    <property type="entry name" value="Staphylococal_nuclease_OB-fold"/>
</dbReference>
<dbReference type="AlphaFoldDB" id="A0A292ZK69"/>
<organism evidence="3 4">
    <name type="scientific">Sphingobium fuliginis (strain ATCC 27551)</name>
    <dbReference type="NCBI Taxonomy" id="336203"/>
    <lineage>
        <taxon>Bacteria</taxon>
        <taxon>Pseudomonadati</taxon>
        <taxon>Pseudomonadota</taxon>
        <taxon>Alphaproteobacteria</taxon>
        <taxon>Sphingomonadales</taxon>
        <taxon>Sphingomonadaceae</taxon>
        <taxon>Sphingobium</taxon>
    </lineage>
</organism>
<keyword evidence="1" id="KW-1133">Transmembrane helix</keyword>
<name>A0A292ZK69_SPHSA</name>
<gene>
    <name evidence="3" type="ORF">SFOMI_3863</name>
</gene>
<evidence type="ECO:0000313" key="4">
    <source>
        <dbReference type="Proteomes" id="UP000221538"/>
    </source>
</evidence>
<dbReference type="PROSITE" id="PS50830">
    <property type="entry name" value="TNASE_3"/>
    <property type="match status" value="1"/>
</dbReference>
<dbReference type="SMART" id="SM00318">
    <property type="entry name" value="SNc"/>
    <property type="match status" value="1"/>
</dbReference>
<evidence type="ECO:0000259" key="2">
    <source>
        <dbReference type="PROSITE" id="PS50830"/>
    </source>
</evidence>
<dbReference type="InterPro" id="IPR035437">
    <property type="entry name" value="SNase_OB-fold_sf"/>
</dbReference>
<sequence>MARDGRSGFRYGPVMSRGSRKKRSETVWLAEARRAGRGRLQPRKSRGPSIAVLVIGGVLIGAALGWFGPDLAQRFQRSGREAAFPVAGDSLSAQFGFCHVGGGVNCVVDGDTFWFHGEKVRVMDIDAPETHGPRCAEEAALGARATQRLQQLMNAGPFSLESGDRETDRYGRALRVVTRGGQSIGEMLVSEGLAREWDGARHPWC</sequence>
<keyword evidence="1" id="KW-0812">Transmembrane</keyword>
<reference evidence="3 4" key="2">
    <citation type="journal article" date="2013" name="Environ. Sci. Technol.">
        <title>The 4-tert-butylphenol-utilizing bacterium Sphingobium fuliginis OMI can degrade bisphenols via phenolic ring hydroxylation and meta-cleavage pathway.</title>
        <authorList>
            <person name="Ogata Y."/>
            <person name="Goda S."/>
            <person name="Toyama T."/>
            <person name="Sei K."/>
            <person name="Ike M."/>
        </authorList>
    </citation>
    <scope>NUCLEOTIDE SEQUENCE [LARGE SCALE GENOMIC DNA]</scope>
    <source>
        <strain evidence="3 4">OMI</strain>
    </source>
</reference>
<dbReference type="SUPFAM" id="SSF50199">
    <property type="entry name" value="Staphylococcal nuclease"/>
    <property type="match status" value="1"/>
</dbReference>
<dbReference type="EMBL" id="BEWI01000032">
    <property type="protein sequence ID" value="GAY23296.1"/>
    <property type="molecule type" value="Genomic_DNA"/>
</dbReference>
<reference evidence="3 4" key="1">
    <citation type="journal article" date="2013" name="Biodegradation">
        <title>Occurrence of 4-tert-butylphenol (4-t-BP) biodegradation in an aquatic sample caused by the presence of Spirodela polyrrhiza and isolation of a 4-t-BP-utilizing bacterium.</title>
        <authorList>
            <person name="Ogata Y."/>
            <person name="Toyama T."/>
            <person name="Yu N."/>
            <person name="Wang X."/>
            <person name="Sei K."/>
            <person name="Ike M."/>
        </authorList>
    </citation>
    <scope>NUCLEOTIDE SEQUENCE [LARGE SCALE GENOMIC DNA]</scope>
    <source>
        <strain evidence="3 4">OMI</strain>
    </source>
</reference>
<accession>A0A292ZK69</accession>
<proteinExistence type="predicted"/>
<protein>
    <submittedName>
        <fullName evidence="3">Nuclease</fullName>
    </submittedName>
</protein>
<evidence type="ECO:0000313" key="3">
    <source>
        <dbReference type="EMBL" id="GAY23296.1"/>
    </source>
</evidence>
<feature type="transmembrane region" description="Helical" evidence="1">
    <location>
        <begin position="49"/>
        <end position="68"/>
    </location>
</feature>
<dbReference type="Proteomes" id="UP000221538">
    <property type="component" value="Unassembled WGS sequence"/>
</dbReference>
<keyword evidence="1" id="KW-0472">Membrane</keyword>
<feature type="domain" description="TNase-like" evidence="2">
    <location>
        <begin position="98"/>
        <end position="195"/>
    </location>
</feature>
<dbReference type="Pfam" id="PF00565">
    <property type="entry name" value="SNase"/>
    <property type="match status" value="1"/>
</dbReference>